<accession>A0A1Q6DWL0</accession>
<dbReference type="EMBL" id="MSDW01000001">
    <property type="protein sequence ID" value="OKY78736.1"/>
    <property type="molecule type" value="Genomic_DNA"/>
</dbReference>
<dbReference type="Proteomes" id="UP000185744">
    <property type="component" value="Unassembled WGS sequence"/>
</dbReference>
<keyword evidence="2" id="KW-1185">Reference proteome</keyword>
<dbReference type="AlphaFoldDB" id="A0A1Q6DWL0"/>
<gene>
    <name evidence="1" type="ORF">BTN85_1235</name>
</gene>
<protein>
    <submittedName>
        <fullName evidence="1">Uncharacterized protein</fullName>
    </submittedName>
</protein>
<organism evidence="1 2">
    <name type="scientific">Methanohalarchaeum thermophilum</name>
    <dbReference type="NCBI Taxonomy" id="1903181"/>
    <lineage>
        <taxon>Archaea</taxon>
        <taxon>Methanobacteriati</taxon>
        <taxon>Methanobacteriota</taxon>
        <taxon>Methanonatronarchaeia</taxon>
        <taxon>Methanonatronarchaeales</taxon>
        <taxon>Methanonatronarchaeaceae</taxon>
        <taxon>Candidatus Methanohalarchaeum</taxon>
    </lineage>
</organism>
<proteinExistence type="predicted"/>
<comment type="caution">
    <text evidence="1">The sequence shown here is derived from an EMBL/GenBank/DDBJ whole genome shotgun (WGS) entry which is preliminary data.</text>
</comment>
<evidence type="ECO:0000313" key="2">
    <source>
        <dbReference type="Proteomes" id="UP000185744"/>
    </source>
</evidence>
<name>A0A1Q6DWL0_METT1</name>
<sequence length="92" mass="10976">MEGFSHHDNYLNLMRQRIVSIINPRSGLEEKVKEKLEKASVNIKWFDSQNSKQFEELLKEFEESSGWKLSKNPKLRRFQTEEIKDKAYIQSS</sequence>
<evidence type="ECO:0000313" key="1">
    <source>
        <dbReference type="EMBL" id="OKY78736.1"/>
    </source>
</evidence>
<dbReference type="InParanoid" id="A0A1Q6DWL0"/>
<reference evidence="1" key="1">
    <citation type="submission" date="2016-12" db="EMBL/GenBank/DDBJ databases">
        <title>Discovery of methanogenic haloarchaea.</title>
        <authorList>
            <person name="Sorokin D.Y."/>
            <person name="Makarova K.S."/>
            <person name="Abbas B."/>
            <person name="Ferrer M."/>
            <person name="Golyshin P.N."/>
        </authorList>
    </citation>
    <scope>NUCLEOTIDE SEQUENCE [LARGE SCALE GENOMIC DNA]</scope>
    <source>
        <strain evidence="1">HMET1</strain>
    </source>
</reference>